<evidence type="ECO:0000256" key="1">
    <source>
        <dbReference type="ARBA" id="ARBA00009437"/>
    </source>
</evidence>
<dbReference type="GO" id="GO:0003700">
    <property type="term" value="F:DNA-binding transcription factor activity"/>
    <property type="evidence" value="ECO:0007669"/>
    <property type="project" value="InterPro"/>
</dbReference>
<feature type="domain" description="HTH lysR-type" evidence="5">
    <location>
        <begin position="10"/>
        <end position="65"/>
    </location>
</feature>
<evidence type="ECO:0000256" key="3">
    <source>
        <dbReference type="ARBA" id="ARBA00023125"/>
    </source>
</evidence>
<dbReference type="EMBL" id="QFPW01000003">
    <property type="protein sequence ID" value="PZQ50808.1"/>
    <property type="molecule type" value="Genomic_DNA"/>
</dbReference>
<dbReference type="Pfam" id="PF00126">
    <property type="entry name" value="HTH_1"/>
    <property type="match status" value="1"/>
</dbReference>
<dbReference type="PANTHER" id="PTHR30537">
    <property type="entry name" value="HTH-TYPE TRANSCRIPTIONAL REGULATOR"/>
    <property type="match status" value="1"/>
</dbReference>
<protein>
    <submittedName>
        <fullName evidence="6">LysR family transcriptional regulator</fullName>
    </submittedName>
</protein>
<name>A0A2W5NED0_RHOSU</name>
<dbReference type="InterPro" id="IPR000847">
    <property type="entry name" value="LysR_HTH_N"/>
</dbReference>
<dbReference type="GO" id="GO:0003677">
    <property type="term" value="F:DNA binding"/>
    <property type="evidence" value="ECO:0007669"/>
    <property type="project" value="UniProtKB-KW"/>
</dbReference>
<dbReference type="InterPro" id="IPR036388">
    <property type="entry name" value="WH-like_DNA-bd_sf"/>
</dbReference>
<dbReference type="InterPro" id="IPR058163">
    <property type="entry name" value="LysR-type_TF_proteobact-type"/>
</dbReference>
<gene>
    <name evidence="6" type="ORF">DI556_06745</name>
</gene>
<comment type="caution">
    <text evidence="6">The sequence shown here is derived from an EMBL/GenBank/DDBJ whole genome shotgun (WGS) entry which is preliminary data.</text>
</comment>
<dbReference type="SUPFAM" id="SSF53850">
    <property type="entry name" value="Periplasmic binding protein-like II"/>
    <property type="match status" value="1"/>
</dbReference>
<keyword evidence="4" id="KW-0804">Transcription</keyword>
<dbReference type="Gene3D" id="1.10.10.10">
    <property type="entry name" value="Winged helix-like DNA-binding domain superfamily/Winged helix DNA-binding domain"/>
    <property type="match status" value="1"/>
</dbReference>
<evidence type="ECO:0000256" key="4">
    <source>
        <dbReference type="ARBA" id="ARBA00023163"/>
    </source>
</evidence>
<dbReference type="Gene3D" id="3.40.190.290">
    <property type="match status" value="1"/>
</dbReference>
<reference evidence="6 7" key="1">
    <citation type="submission" date="2017-08" db="EMBL/GenBank/DDBJ databases">
        <title>Infants hospitalized years apart are colonized by the same room-sourced microbial strains.</title>
        <authorList>
            <person name="Brooks B."/>
            <person name="Olm M.R."/>
            <person name="Firek B.A."/>
            <person name="Baker R."/>
            <person name="Thomas B.C."/>
            <person name="Morowitz M.J."/>
            <person name="Banfield J.F."/>
        </authorList>
    </citation>
    <scope>NUCLEOTIDE SEQUENCE [LARGE SCALE GENOMIC DNA]</scope>
    <source>
        <strain evidence="6">S2_005_002_R2_34</strain>
    </source>
</reference>
<accession>A0A2W5NED0</accession>
<evidence type="ECO:0000313" key="6">
    <source>
        <dbReference type="EMBL" id="PZQ50808.1"/>
    </source>
</evidence>
<dbReference type="Pfam" id="PF03466">
    <property type="entry name" value="LysR_substrate"/>
    <property type="match status" value="1"/>
</dbReference>
<keyword evidence="3" id="KW-0238">DNA-binding</keyword>
<evidence type="ECO:0000256" key="2">
    <source>
        <dbReference type="ARBA" id="ARBA00023015"/>
    </source>
</evidence>
<keyword evidence="2" id="KW-0805">Transcription regulation</keyword>
<dbReference type="Proteomes" id="UP000249185">
    <property type="component" value="Unassembled WGS sequence"/>
</dbReference>
<dbReference type="PANTHER" id="PTHR30537:SF5">
    <property type="entry name" value="HTH-TYPE TRANSCRIPTIONAL ACTIVATOR TTDR-RELATED"/>
    <property type="match status" value="1"/>
</dbReference>
<comment type="similarity">
    <text evidence="1">Belongs to the LysR transcriptional regulatory family.</text>
</comment>
<proteinExistence type="inferred from homology"/>
<dbReference type="AlphaFoldDB" id="A0A2W5NED0"/>
<organism evidence="6 7">
    <name type="scientific">Rhodovulum sulfidophilum</name>
    <name type="common">Rhodobacter sulfidophilus</name>
    <dbReference type="NCBI Taxonomy" id="35806"/>
    <lineage>
        <taxon>Bacteria</taxon>
        <taxon>Pseudomonadati</taxon>
        <taxon>Pseudomonadota</taxon>
        <taxon>Alphaproteobacteria</taxon>
        <taxon>Rhodobacterales</taxon>
        <taxon>Paracoccaceae</taxon>
        <taxon>Rhodovulum</taxon>
    </lineage>
</organism>
<dbReference type="InterPro" id="IPR005119">
    <property type="entry name" value="LysR_subst-bd"/>
</dbReference>
<dbReference type="InterPro" id="IPR036390">
    <property type="entry name" value="WH_DNA-bd_sf"/>
</dbReference>
<evidence type="ECO:0000313" key="7">
    <source>
        <dbReference type="Proteomes" id="UP000249185"/>
    </source>
</evidence>
<dbReference type="SUPFAM" id="SSF46785">
    <property type="entry name" value="Winged helix' DNA-binding domain"/>
    <property type="match status" value="1"/>
</dbReference>
<dbReference type="PROSITE" id="PS50931">
    <property type="entry name" value="HTH_LYSR"/>
    <property type="match status" value="1"/>
</dbReference>
<dbReference type="FunFam" id="1.10.10.10:FF:000001">
    <property type="entry name" value="LysR family transcriptional regulator"/>
    <property type="match status" value="1"/>
</dbReference>
<sequence length="306" mass="33140">MPINPLPASLDDLTVFLAVVRAGGFRDAARGLALSPSTVSETVARVEARLGQRLLTRTTRSVTPTDAGRELAARLAPLIAETAAAVEAAMSRRGELRGGLKLNVPGAVMVDILPPLVEAFLARHPGIRMEIMVEDRLVDAVAEGCDAGIRYGEFMARDMIAVPIGPRRQQAALAAAPAYLERAGVPAHPRDLLAHECVRSRFSSGALVPWEFERDGETARVDPAARLVIGTNAAAAMIGHAIGGLGFCFVFRDWLEPHFARGALVPVLEDWWPSFDGPWLYYPGRRLLPAPLRAFVDFIRERRGAN</sequence>
<evidence type="ECO:0000259" key="5">
    <source>
        <dbReference type="PROSITE" id="PS50931"/>
    </source>
</evidence>